<keyword evidence="6 8" id="KW-0472">Membrane</keyword>
<dbReference type="GO" id="GO:0016020">
    <property type="term" value="C:membrane"/>
    <property type="evidence" value="ECO:0007669"/>
    <property type="project" value="UniProtKB-SubCell"/>
</dbReference>
<reference evidence="10" key="2">
    <citation type="submission" date="2021-03" db="UniProtKB">
        <authorList>
            <consortium name="EnsemblPlants"/>
        </authorList>
    </citation>
    <scope>IDENTIFICATION</scope>
</reference>
<dbReference type="CDD" id="cd06551">
    <property type="entry name" value="LPLAT"/>
    <property type="match status" value="1"/>
</dbReference>
<dbReference type="GO" id="GO:0090447">
    <property type="term" value="F:glycerol-3-phosphate 2-O-acyltransferase activity"/>
    <property type="evidence" value="ECO:0007669"/>
    <property type="project" value="TreeGrafter"/>
</dbReference>
<dbReference type="GO" id="GO:0010143">
    <property type="term" value="P:cutin biosynthetic process"/>
    <property type="evidence" value="ECO:0007669"/>
    <property type="project" value="TreeGrafter"/>
</dbReference>
<evidence type="ECO:0000256" key="7">
    <source>
        <dbReference type="ARBA" id="ARBA00023315"/>
    </source>
</evidence>
<dbReference type="SUPFAM" id="SSF69593">
    <property type="entry name" value="Glycerol-3-phosphate (1)-acyltransferase"/>
    <property type="match status" value="1"/>
</dbReference>
<dbReference type="InterPro" id="IPR002123">
    <property type="entry name" value="Plipid/glycerol_acylTrfase"/>
</dbReference>
<evidence type="ECO:0000313" key="11">
    <source>
        <dbReference type="Proteomes" id="UP000596660"/>
    </source>
</evidence>
<dbReference type="SMART" id="SM00563">
    <property type="entry name" value="PlsC"/>
    <property type="match status" value="1"/>
</dbReference>
<feature type="domain" description="Phospholipid/glycerol acyltransferase" evidence="9">
    <location>
        <begin position="282"/>
        <end position="383"/>
    </location>
</feature>
<dbReference type="OMA" id="ISECTHH"/>
<dbReference type="Pfam" id="PF23270">
    <property type="entry name" value="HAD_RAM2_N"/>
    <property type="match status" value="1"/>
</dbReference>
<feature type="transmembrane region" description="Helical" evidence="8">
    <location>
        <begin position="65"/>
        <end position="89"/>
    </location>
</feature>
<keyword evidence="11" id="KW-1185">Reference proteome</keyword>
<evidence type="ECO:0000256" key="6">
    <source>
        <dbReference type="ARBA" id="ARBA00023136"/>
    </source>
</evidence>
<protein>
    <recommendedName>
        <fullName evidence="9">Phospholipid/glycerol acyltransferase domain-containing protein</fullName>
    </recommendedName>
</protein>
<keyword evidence="3" id="KW-0808">Transferase</keyword>
<sequence length="469" mass="52825">MGTCLGSKSCFLDICKKLRNTIDFSQKIESPKVHVYTCLSSRLEELLNHTLVFNMEETLLKSSSWFPFFMLVAFEGGGLLRAFLLLVLYPLICVVGEEWKLNIMVFVCFVGVKRSALKTIGRTVLPKFFLEDVGYQGFEVLTRFRIRVGVSNFPRVMVEAFLQEYLGIGTIVGREIKGFYLVRKVEKEKWNYLPRDKYPKPLIFHDGRLAFFPTPMASLAMLIWLPFGAILCITRIIIPIFLPFKISLPILAFLGTSGLTSKNCSQTILNSSTNQNRNSKGKIYVCNHKTLLDPIYISYACEVPLTALAYSISRFSQVLAPIKTVILTRDKEKDAKVMQKMLSKGSVVVCPEGTTCRERYLLRFSPLFAEMTDDIVPVALEVKVSMFYGTTASGIKALDPIFFLLNPYPYYYVAILENLPKSHTCGSGGMSNIDVANYVQAEIAKSLGYTCTVLTRKDKYMMLAGNTGD</sequence>
<comment type="similarity">
    <text evidence="2">Belongs to the GPAT/DAPAT family.</text>
</comment>
<organism evidence="10 11">
    <name type="scientific">Chenopodium quinoa</name>
    <name type="common">Quinoa</name>
    <dbReference type="NCBI Taxonomy" id="63459"/>
    <lineage>
        <taxon>Eukaryota</taxon>
        <taxon>Viridiplantae</taxon>
        <taxon>Streptophyta</taxon>
        <taxon>Embryophyta</taxon>
        <taxon>Tracheophyta</taxon>
        <taxon>Spermatophyta</taxon>
        <taxon>Magnoliopsida</taxon>
        <taxon>eudicotyledons</taxon>
        <taxon>Gunneridae</taxon>
        <taxon>Pentapetalae</taxon>
        <taxon>Caryophyllales</taxon>
        <taxon>Chenopodiaceae</taxon>
        <taxon>Chenopodioideae</taxon>
        <taxon>Atripliceae</taxon>
        <taxon>Chenopodium</taxon>
    </lineage>
</organism>
<dbReference type="Gramene" id="AUR62000418-RA">
    <property type="protein sequence ID" value="AUR62000418-RA:cds"/>
    <property type="gene ID" value="AUR62000418"/>
</dbReference>
<evidence type="ECO:0000256" key="3">
    <source>
        <dbReference type="ARBA" id="ARBA00022679"/>
    </source>
</evidence>
<evidence type="ECO:0000256" key="8">
    <source>
        <dbReference type="SAM" id="Phobius"/>
    </source>
</evidence>
<dbReference type="Proteomes" id="UP000596660">
    <property type="component" value="Unplaced"/>
</dbReference>
<evidence type="ECO:0000256" key="5">
    <source>
        <dbReference type="ARBA" id="ARBA00022989"/>
    </source>
</evidence>
<evidence type="ECO:0000256" key="4">
    <source>
        <dbReference type="ARBA" id="ARBA00022692"/>
    </source>
</evidence>
<keyword evidence="5 8" id="KW-1133">Transmembrane helix</keyword>
<dbReference type="PANTHER" id="PTHR15486">
    <property type="entry name" value="ANCIENT UBIQUITOUS PROTEIN"/>
    <property type="match status" value="1"/>
</dbReference>
<dbReference type="AlphaFoldDB" id="A0A803KN12"/>
<evidence type="ECO:0000256" key="2">
    <source>
        <dbReference type="ARBA" id="ARBA00007937"/>
    </source>
</evidence>
<evidence type="ECO:0000313" key="10">
    <source>
        <dbReference type="EnsemblPlants" id="AUR62000418-RA:cds"/>
    </source>
</evidence>
<keyword evidence="7" id="KW-0012">Acyltransferase</keyword>
<reference evidence="10" key="1">
    <citation type="journal article" date="2017" name="Nature">
        <title>The genome of Chenopodium quinoa.</title>
        <authorList>
            <person name="Jarvis D.E."/>
            <person name="Ho Y.S."/>
            <person name="Lightfoot D.J."/>
            <person name="Schmoeckel S.M."/>
            <person name="Li B."/>
            <person name="Borm T.J.A."/>
            <person name="Ohyanagi H."/>
            <person name="Mineta K."/>
            <person name="Michell C.T."/>
            <person name="Saber N."/>
            <person name="Kharbatia N.M."/>
            <person name="Rupper R.R."/>
            <person name="Sharp A.R."/>
            <person name="Dally N."/>
            <person name="Boughton B.A."/>
            <person name="Woo Y.H."/>
            <person name="Gao G."/>
            <person name="Schijlen E.G.W.M."/>
            <person name="Guo X."/>
            <person name="Momin A.A."/>
            <person name="Negrao S."/>
            <person name="Al-Babili S."/>
            <person name="Gehring C."/>
            <person name="Roessner U."/>
            <person name="Jung C."/>
            <person name="Murphy K."/>
            <person name="Arold S.T."/>
            <person name="Gojobori T."/>
            <person name="van der Linden C.G."/>
            <person name="van Loo E.N."/>
            <person name="Jellen E.N."/>
            <person name="Maughan P.J."/>
            <person name="Tester M."/>
        </authorList>
    </citation>
    <scope>NUCLEOTIDE SEQUENCE [LARGE SCALE GENOMIC DNA]</scope>
    <source>
        <strain evidence="10">cv. PI 614886</strain>
    </source>
</reference>
<keyword evidence="4 8" id="KW-0812">Transmembrane</keyword>
<dbReference type="Pfam" id="PF01553">
    <property type="entry name" value="Acyltransferase"/>
    <property type="match status" value="1"/>
</dbReference>
<dbReference type="InterPro" id="IPR056462">
    <property type="entry name" value="HAD_RAM2/GPAT1-8"/>
</dbReference>
<dbReference type="GO" id="GO:0016791">
    <property type="term" value="F:phosphatase activity"/>
    <property type="evidence" value="ECO:0007669"/>
    <property type="project" value="TreeGrafter"/>
</dbReference>
<evidence type="ECO:0000256" key="1">
    <source>
        <dbReference type="ARBA" id="ARBA00004141"/>
    </source>
</evidence>
<accession>A0A803KN12</accession>
<dbReference type="PANTHER" id="PTHR15486:SF62">
    <property type="entry name" value="GLYCEROL-3-PHOSPHATE ACYLTRANSFERASE 2-RELATED"/>
    <property type="match status" value="1"/>
</dbReference>
<feature type="transmembrane region" description="Helical" evidence="8">
    <location>
        <begin position="219"/>
        <end position="242"/>
    </location>
</feature>
<proteinExistence type="inferred from homology"/>
<evidence type="ECO:0000259" key="9">
    <source>
        <dbReference type="SMART" id="SM00563"/>
    </source>
</evidence>
<dbReference type="EnsemblPlants" id="AUR62000418-RA">
    <property type="protein sequence ID" value="AUR62000418-RA:cds"/>
    <property type="gene ID" value="AUR62000418"/>
</dbReference>
<comment type="subcellular location">
    <subcellularLocation>
        <location evidence="1">Membrane</location>
        <topology evidence="1">Multi-pass membrane protein</topology>
    </subcellularLocation>
</comment>
<name>A0A803KN12_CHEQI</name>